<dbReference type="InterPro" id="IPR033482">
    <property type="entry name" value="EMSY"/>
</dbReference>
<protein>
    <recommendedName>
        <fullName evidence="4">ENT domain-containing protein</fullName>
    </recommendedName>
</protein>
<dbReference type="InterPro" id="IPR036142">
    <property type="entry name" value="ENT_dom-like_sf"/>
</dbReference>
<keyword evidence="2" id="KW-0539">Nucleus</keyword>
<feature type="compositionally biased region" description="Polar residues" evidence="3">
    <location>
        <begin position="279"/>
        <end position="302"/>
    </location>
</feature>
<dbReference type="RefSeq" id="XP_050513853.1">
    <property type="nucleotide sequence ID" value="XM_050657896.1"/>
</dbReference>
<evidence type="ECO:0000256" key="3">
    <source>
        <dbReference type="SAM" id="MobiDB-lite"/>
    </source>
</evidence>
<comment type="subcellular location">
    <subcellularLocation>
        <location evidence="1">Nucleus</location>
    </subcellularLocation>
</comment>
<dbReference type="SMART" id="SM01191">
    <property type="entry name" value="ENT"/>
    <property type="match status" value="1"/>
</dbReference>
<accession>A0ABM5KUI9</accession>
<dbReference type="Proteomes" id="UP001652700">
    <property type="component" value="Unplaced"/>
</dbReference>
<name>A0ABM5KUI9_DIAVI</name>
<dbReference type="GeneID" id="126889545"/>
<dbReference type="PANTHER" id="PTHR16500:SF3">
    <property type="entry name" value="BRCA2-INTERACTING TRANSCRIPTIONAL REPRESSOR EMSY"/>
    <property type="match status" value="1"/>
</dbReference>
<evidence type="ECO:0000313" key="6">
    <source>
        <dbReference type="Proteomes" id="UP001652700"/>
    </source>
</evidence>
<sequence length="661" mass="73076">MWPLLLDMTKEESVQNLRNLELEAYSQLVSALRAQGYPNPDKLKLLKDTGYLLNISLDRHKAEVRRAISDEKLNTIAYHITGHTASREDWAKEGQRLVPLLTREAPQTLYSLVANDASESASQCNKLLPPPASTERKRPVVSPVTALATPETSKIVPFMKQEENVSKKRKLMVPENANINQNVLGPKLCRIQQVYRQRTKLKPKEIVKKVDHDHSELGQHRMINPASIHSFSQSHTGLSSSPQPSQSQFMNQMNQRIHILQNISLQSVKEELPDEELTEGNNSDTPEHSTVPQVPLCSNENQAPKPKVITTVKPNASITVKQVSPQTPGPSTEPQKCIKITPKTPMTKTVNSGQKLIVVSNAQTIPSNSILQRTLQIPFVKNISIKKLDKFKIVTSNSTSTNLHLTNVTNSGVNSVKHKVVTVKTNPSTKKVIPLSQLQVMSSKGSIKVLPLGGKIVGKSVSGTSSPLYIVNTTQVSKSTTTPTVTTSKLQTEKSDVKLEESGAEIGSTASTTTTNCTRENGKSSVLEDILKASGVIAEENVAEDYDSKIEEFHISQHKVGCENVSQELVIKRDQLLEEIDKCESNVECTSITEDKIHDDCISNDIEQDIKVEEKMEFDVNEIAEFENSLSLTSHLSEEITTEEVPLDVLMDVEVSKISDT</sequence>
<reference evidence="5" key="1">
    <citation type="submission" date="2025-05" db="UniProtKB">
        <authorList>
            <consortium name="EnsemblMetazoa"/>
        </authorList>
    </citation>
    <scope>IDENTIFICATION</scope>
</reference>
<proteinExistence type="predicted"/>
<dbReference type="EnsemblMetazoa" id="XM_050657896.1">
    <property type="protein sequence ID" value="XP_050513853.1"/>
    <property type="gene ID" value="LOC126889545"/>
</dbReference>
<keyword evidence="6" id="KW-1185">Reference proteome</keyword>
<feature type="region of interest" description="Disordered" evidence="3">
    <location>
        <begin position="271"/>
        <end position="302"/>
    </location>
</feature>
<evidence type="ECO:0000313" key="5">
    <source>
        <dbReference type="EnsemblMetazoa" id="XP_050513853.1"/>
    </source>
</evidence>
<evidence type="ECO:0000256" key="1">
    <source>
        <dbReference type="ARBA" id="ARBA00004123"/>
    </source>
</evidence>
<dbReference type="PANTHER" id="PTHR16500">
    <property type="entry name" value="BRCA2-INTERACTING TRANSCRIPTIONAL REPRESSOR EMSY"/>
    <property type="match status" value="1"/>
</dbReference>
<dbReference type="Gene3D" id="1.10.1240.40">
    <property type="entry name" value="ENT domain"/>
    <property type="match status" value="1"/>
</dbReference>
<feature type="region of interest" description="Disordered" evidence="3">
    <location>
        <begin position="498"/>
        <end position="520"/>
    </location>
</feature>
<dbReference type="SUPFAM" id="SSF158639">
    <property type="entry name" value="ENT-like"/>
    <property type="match status" value="1"/>
</dbReference>
<organism evidence="5 6">
    <name type="scientific">Diabrotica virgifera virgifera</name>
    <name type="common">western corn rootworm</name>
    <dbReference type="NCBI Taxonomy" id="50390"/>
    <lineage>
        <taxon>Eukaryota</taxon>
        <taxon>Metazoa</taxon>
        <taxon>Ecdysozoa</taxon>
        <taxon>Arthropoda</taxon>
        <taxon>Hexapoda</taxon>
        <taxon>Insecta</taxon>
        <taxon>Pterygota</taxon>
        <taxon>Neoptera</taxon>
        <taxon>Endopterygota</taxon>
        <taxon>Coleoptera</taxon>
        <taxon>Polyphaga</taxon>
        <taxon>Cucujiformia</taxon>
        <taxon>Chrysomeloidea</taxon>
        <taxon>Chrysomelidae</taxon>
        <taxon>Galerucinae</taxon>
        <taxon>Diabroticina</taxon>
        <taxon>Diabroticites</taxon>
        <taxon>Diabrotica</taxon>
    </lineage>
</organism>
<dbReference type="PROSITE" id="PS51138">
    <property type="entry name" value="ENT"/>
    <property type="match status" value="1"/>
</dbReference>
<feature type="domain" description="ENT" evidence="4">
    <location>
        <begin position="13"/>
        <end position="98"/>
    </location>
</feature>
<feature type="compositionally biased region" description="Low complexity" evidence="3">
    <location>
        <begin position="509"/>
        <end position="518"/>
    </location>
</feature>
<dbReference type="InterPro" id="IPR005491">
    <property type="entry name" value="ENT_dom"/>
</dbReference>
<evidence type="ECO:0000259" key="4">
    <source>
        <dbReference type="PROSITE" id="PS51138"/>
    </source>
</evidence>
<feature type="region of interest" description="Disordered" evidence="3">
    <location>
        <begin position="122"/>
        <end position="143"/>
    </location>
</feature>
<evidence type="ECO:0000256" key="2">
    <source>
        <dbReference type="ARBA" id="ARBA00023242"/>
    </source>
</evidence>
<dbReference type="Pfam" id="PF03735">
    <property type="entry name" value="ENT"/>
    <property type="match status" value="1"/>
</dbReference>